<evidence type="ECO:0008006" key="3">
    <source>
        <dbReference type="Google" id="ProtNLM"/>
    </source>
</evidence>
<evidence type="ECO:0000313" key="1">
    <source>
        <dbReference type="EMBL" id="GAA1687932.1"/>
    </source>
</evidence>
<dbReference type="RefSeq" id="WP_344311950.1">
    <property type="nucleotide sequence ID" value="NZ_BAAANY010000015.1"/>
</dbReference>
<gene>
    <name evidence="1" type="ORF">GCM10009765_41760</name>
</gene>
<evidence type="ECO:0000313" key="2">
    <source>
        <dbReference type="Proteomes" id="UP001500618"/>
    </source>
</evidence>
<comment type="caution">
    <text evidence="1">The sequence shown here is derived from an EMBL/GenBank/DDBJ whole genome shotgun (WGS) entry which is preliminary data.</text>
</comment>
<sequence length="344" mass="38175">MRLSSYRAVSNHLALLSDRQVAELVAGATPAGSGIGGARATLEVEGVQVFVKKVPLTDLDRQPENLRSTANFYRLPTFYQYGIGSTGFGVWRELAVHVMTTNWVLSGAYEGFPLMYHWRVLPDDPQPLRDDLADTEKAVGYWGGSAAIGERLEGLRGASACVAIFLEYLPQQLDEWLAIQVASGQVDAACEMVERELAAGISFMESRGLLHFDAHFSNILTDGERIFFTDFGLAISTGFDLSAAEREFFDDHRTYDWCYAMTHLVRWLIATFHGVEWGAHQAFLRDCVEGRNLDDVPKSVAVLIQRYAPIADVMMTFFKKLQSGSRATPYPVQEIAFTLAAGGR</sequence>
<proteinExistence type="predicted"/>
<dbReference type="Gene3D" id="1.10.510.10">
    <property type="entry name" value="Transferase(Phosphotransferase) domain 1"/>
    <property type="match status" value="1"/>
</dbReference>
<dbReference type="SUPFAM" id="SSF56112">
    <property type="entry name" value="Protein kinase-like (PK-like)"/>
    <property type="match status" value="2"/>
</dbReference>
<dbReference type="InterPro" id="IPR011009">
    <property type="entry name" value="Kinase-like_dom_sf"/>
</dbReference>
<protein>
    <recommendedName>
        <fullName evidence="3">Protein kinase domain-containing protein</fullName>
    </recommendedName>
</protein>
<dbReference type="EMBL" id="BAAANY010000015">
    <property type="protein sequence ID" value="GAA1687932.1"/>
    <property type="molecule type" value="Genomic_DNA"/>
</dbReference>
<keyword evidence="2" id="KW-1185">Reference proteome</keyword>
<reference evidence="1 2" key="1">
    <citation type="journal article" date="2019" name="Int. J. Syst. Evol. Microbiol.">
        <title>The Global Catalogue of Microorganisms (GCM) 10K type strain sequencing project: providing services to taxonomists for standard genome sequencing and annotation.</title>
        <authorList>
            <consortium name="The Broad Institute Genomics Platform"/>
            <consortium name="The Broad Institute Genome Sequencing Center for Infectious Disease"/>
            <person name="Wu L."/>
            <person name="Ma J."/>
        </authorList>
    </citation>
    <scope>NUCLEOTIDE SEQUENCE [LARGE SCALE GENOMIC DNA]</scope>
    <source>
        <strain evidence="1 2">JCM 14718</strain>
    </source>
</reference>
<organism evidence="1 2">
    <name type="scientific">Fodinicola feengrottensis</name>
    <dbReference type="NCBI Taxonomy" id="435914"/>
    <lineage>
        <taxon>Bacteria</taxon>
        <taxon>Bacillati</taxon>
        <taxon>Actinomycetota</taxon>
        <taxon>Actinomycetes</taxon>
        <taxon>Mycobacteriales</taxon>
        <taxon>Fodinicola</taxon>
    </lineage>
</organism>
<accession>A0ABN2HHR4</accession>
<name>A0ABN2HHR4_9ACTN</name>
<dbReference type="Proteomes" id="UP001500618">
    <property type="component" value="Unassembled WGS sequence"/>
</dbReference>